<protein>
    <submittedName>
        <fullName evidence="1">Uncharacterized protein</fullName>
    </submittedName>
</protein>
<organism evidence="1">
    <name type="scientific">bioreactor metagenome</name>
    <dbReference type="NCBI Taxonomy" id="1076179"/>
    <lineage>
        <taxon>unclassified sequences</taxon>
        <taxon>metagenomes</taxon>
        <taxon>ecological metagenomes</taxon>
    </lineage>
</organism>
<sequence>MGLLTAAQEAARALLAQDGRLEQPEHLALRARVEAMFAQHAGGLN</sequence>
<dbReference type="AlphaFoldDB" id="A0A644XK79"/>
<comment type="caution">
    <text evidence="1">The sequence shown here is derived from an EMBL/GenBank/DDBJ whole genome shotgun (WGS) entry which is preliminary data.</text>
</comment>
<evidence type="ECO:0000313" key="1">
    <source>
        <dbReference type="EMBL" id="MPM14484.1"/>
    </source>
</evidence>
<gene>
    <name evidence="1" type="ORF">SDC9_60847</name>
</gene>
<name>A0A644XK79_9ZZZZ</name>
<reference evidence="1" key="1">
    <citation type="submission" date="2019-08" db="EMBL/GenBank/DDBJ databases">
        <authorList>
            <person name="Kucharzyk K."/>
            <person name="Murdoch R.W."/>
            <person name="Higgins S."/>
            <person name="Loffler F."/>
        </authorList>
    </citation>
    <scope>NUCLEOTIDE SEQUENCE</scope>
</reference>
<accession>A0A644XK79</accession>
<dbReference type="EMBL" id="VSSQ01002286">
    <property type="protein sequence ID" value="MPM14484.1"/>
    <property type="molecule type" value="Genomic_DNA"/>
</dbReference>
<proteinExistence type="predicted"/>